<dbReference type="EMBL" id="PVNH01000011">
    <property type="protein sequence ID" value="PRX44750.1"/>
    <property type="molecule type" value="Genomic_DNA"/>
</dbReference>
<dbReference type="OrthoDB" id="3635905at2"/>
<feature type="chain" id="PRO_5039364637" evidence="2">
    <location>
        <begin position="20"/>
        <end position="126"/>
    </location>
</feature>
<proteinExistence type="predicted"/>
<keyword evidence="4" id="KW-1185">Reference proteome</keyword>
<feature type="signal peptide" evidence="2">
    <location>
        <begin position="1"/>
        <end position="19"/>
    </location>
</feature>
<evidence type="ECO:0000256" key="2">
    <source>
        <dbReference type="SAM" id="SignalP"/>
    </source>
</evidence>
<dbReference type="Proteomes" id="UP000238362">
    <property type="component" value="Unassembled WGS sequence"/>
</dbReference>
<comment type="caution">
    <text evidence="3">The sequence shown here is derived from an EMBL/GenBank/DDBJ whole genome shotgun (WGS) entry which is preliminary data.</text>
</comment>
<name>A0A2T0LNJ2_9PSEU</name>
<gene>
    <name evidence="3" type="ORF">B0I33_111265</name>
</gene>
<keyword evidence="2" id="KW-0732">Signal</keyword>
<sequence>MWKRSALAALGILGTVALAGCDDVNSAIDQADRAADRASVCTEALGLVNLNPNVDPQQLQAEAEEKANRLRELGQQAADQEVQQSLQQLADSYVELEQKQATAAGEFNQWLQNSMKQLDELRQACL</sequence>
<organism evidence="3 4">
    <name type="scientific">Prauserella shujinwangii</name>
    <dbReference type="NCBI Taxonomy" id="1453103"/>
    <lineage>
        <taxon>Bacteria</taxon>
        <taxon>Bacillati</taxon>
        <taxon>Actinomycetota</taxon>
        <taxon>Actinomycetes</taxon>
        <taxon>Pseudonocardiales</taxon>
        <taxon>Pseudonocardiaceae</taxon>
        <taxon>Prauserella</taxon>
    </lineage>
</organism>
<feature type="coiled-coil region" evidence="1">
    <location>
        <begin position="60"/>
        <end position="99"/>
    </location>
</feature>
<evidence type="ECO:0000256" key="1">
    <source>
        <dbReference type="SAM" id="Coils"/>
    </source>
</evidence>
<keyword evidence="1" id="KW-0175">Coiled coil</keyword>
<accession>A0A2T0LNJ2</accession>
<reference evidence="3 4" key="1">
    <citation type="submission" date="2018-03" db="EMBL/GenBank/DDBJ databases">
        <title>Genomic Encyclopedia of Type Strains, Phase III (KMG-III): the genomes of soil and plant-associated and newly described type strains.</title>
        <authorList>
            <person name="Whitman W."/>
        </authorList>
    </citation>
    <scope>NUCLEOTIDE SEQUENCE [LARGE SCALE GENOMIC DNA]</scope>
    <source>
        <strain evidence="3 4">CGMCC 4.7125</strain>
    </source>
</reference>
<dbReference type="PROSITE" id="PS51257">
    <property type="entry name" value="PROKAR_LIPOPROTEIN"/>
    <property type="match status" value="1"/>
</dbReference>
<dbReference type="RefSeq" id="WP_106181391.1">
    <property type="nucleotide sequence ID" value="NZ_PVNH01000011.1"/>
</dbReference>
<evidence type="ECO:0000313" key="3">
    <source>
        <dbReference type="EMBL" id="PRX44750.1"/>
    </source>
</evidence>
<evidence type="ECO:0000313" key="4">
    <source>
        <dbReference type="Proteomes" id="UP000238362"/>
    </source>
</evidence>
<dbReference type="AlphaFoldDB" id="A0A2T0LNJ2"/>
<protein>
    <submittedName>
        <fullName evidence="3">Uncharacterized protein</fullName>
    </submittedName>
</protein>